<organism evidence="2 3">
    <name type="scientific">Dongia sedimenti</name>
    <dbReference type="NCBI Taxonomy" id="3064282"/>
    <lineage>
        <taxon>Bacteria</taxon>
        <taxon>Pseudomonadati</taxon>
        <taxon>Pseudomonadota</taxon>
        <taxon>Alphaproteobacteria</taxon>
        <taxon>Rhodospirillales</taxon>
        <taxon>Dongiaceae</taxon>
        <taxon>Dongia</taxon>
    </lineage>
</organism>
<dbReference type="SUPFAM" id="SSF52833">
    <property type="entry name" value="Thioredoxin-like"/>
    <property type="match status" value="1"/>
</dbReference>
<keyword evidence="3" id="KW-1185">Reference proteome</keyword>
<dbReference type="PANTHER" id="PTHR36057:SF1">
    <property type="entry name" value="LIPOPROTEIN LIPID ATTACHMENT SITE-LIKE PROTEIN, PUTATIVE (DUF1223)-RELATED"/>
    <property type="match status" value="1"/>
</dbReference>
<protein>
    <submittedName>
        <fullName evidence="2">DUF1223 domain-containing protein</fullName>
    </submittedName>
</protein>
<reference evidence="3" key="1">
    <citation type="submission" date="2023-08" db="EMBL/GenBank/DDBJ databases">
        <title>Rhodospirillaceae gen. nov., a novel taxon isolated from the Yangtze River Yuezi River estuary sludge.</title>
        <authorList>
            <person name="Ruan L."/>
        </authorList>
    </citation>
    <scope>NUCLEOTIDE SEQUENCE [LARGE SCALE GENOMIC DNA]</scope>
    <source>
        <strain evidence="3">R-7</strain>
    </source>
</reference>
<dbReference type="PANTHER" id="PTHR36057">
    <property type="match status" value="1"/>
</dbReference>
<proteinExistence type="predicted"/>
<dbReference type="Pfam" id="PF06764">
    <property type="entry name" value="DUF1223"/>
    <property type="match status" value="1"/>
</dbReference>
<feature type="signal peptide" evidence="1">
    <location>
        <begin position="1"/>
        <end position="29"/>
    </location>
</feature>
<dbReference type="EMBL" id="JAUYVI010000004">
    <property type="protein sequence ID" value="MDQ7248521.1"/>
    <property type="molecule type" value="Genomic_DNA"/>
</dbReference>
<keyword evidence="1" id="KW-0732">Signal</keyword>
<evidence type="ECO:0000313" key="3">
    <source>
        <dbReference type="Proteomes" id="UP001230156"/>
    </source>
</evidence>
<feature type="chain" id="PRO_5046273851" evidence="1">
    <location>
        <begin position="30"/>
        <end position="323"/>
    </location>
</feature>
<sequence>MLFGRFHNSPFWRSAGLAALLAGGLAVFAAPSFAQQAPAVPLPMPLTTPKPPSVPVIGAETPPPQGYEPVAPGTIPSANLPAAPVGVAAPAPQRQLIRPETESRPIVIELFTAQGCANCPAADAYLGQLARRKDVLPLSFHVDYWDYIGWKDPFADPVFVGRQRAYAMTLGQHMVYTPQIVVGGASDAQGANRAIIEQRIREAKARQRMYPIEVVRDPQTGQVLLELPEAKLPVPATIWLVTYQYKDQTAIDRGENSGRKSESFNTVRSLQKVAVWNGQRATLPLQLDAKAKAAKPEGCAIIANLADYGPVVAAVAFDFGDAW</sequence>
<dbReference type="InterPro" id="IPR010634">
    <property type="entry name" value="DUF1223"/>
</dbReference>
<dbReference type="InterPro" id="IPR036249">
    <property type="entry name" value="Thioredoxin-like_sf"/>
</dbReference>
<name>A0ABU0YLC3_9PROT</name>
<gene>
    <name evidence="2" type="ORF">Q8A70_12625</name>
</gene>
<dbReference type="Proteomes" id="UP001230156">
    <property type="component" value="Unassembled WGS sequence"/>
</dbReference>
<evidence type="ECO:0000313" key="2">
    <source>
        <dbReference type="EMBL" id="MDQ7248521.1"/>
    </source>
</evidence>
<dbReference type="RefSeq" id="WP_379956000.1">
    <property type="nucleotide sequence ID" value="NZ_JAUYVI010000004.1"/>
</dbReference>
<comment type="caution">
    <text evidence="2">The sequence shown here is derived from an EMBL/GenBank/DDBJ whole genome shotgun (WGS) entry which is preliminary data.</text>
</comment>
<accession>A0ABU0YLC3</accession>
<evidence type="ECO:0000256" key="1">
    <source>
        <dbReference type="SAM" id="SignalP"/>
    </source>
</evidence>